<dbReference type="Proteomes" id="UP001189429">
    <property type="component" value="Unassembled WGS sequence"/>
</dbReference>
<evidence type="ECO:0000256" key="1">
    <source>
        <dbReference type="SAM" id="MobiDB-lite"/>
    </source>
</evidence>
<reference evidence="2" key="1">
    <citation type="submission" date="2023-10" db="EMBL/GenBank/DDBJ databases">
        <authorList>
            <person name="Chen Y."/>
            <person name="Shah S."/>
            <person name="Dougan E. K."/>
            <person name="Thang M."/>
            <person name="Chan C."/>
        </authorList>
    </citation>
    <scope>NUCLEOTIDE SEQUENCE [LARGE SCALE GENOMIC DNA]</scope>
</reference>
<accession>A0ABN9TJF6</accession>
<proteinExistence type="predicted"/>
<protein>
    <submittedName>
        <fullName evidence="2">Uncharacterized protein</fullName>
    </submittedName>
</protein>
<gene>
    <name evidence="2" type="ORF">PCOR1329_LOCUS39698</name>
</gene>
<keyword evidence="3" id="KW-1185">Reference proteome</keyword>
<organism evidence="2 3">
    <name type="scientific">Prorocentrum cordatum</name>
    <dbReference type="NCBI Taxonomy" id="2364126"/>
    <lineage>
        <taxon>Eukaryota</taxon>
        <taxon>Sar</taxon>
        <taxon>Alveolata</taxon>
        <taxon>Dinophyceae</taxon>
        <taxon>Prorocentrales</taxon>
        <taxon>Prorocentraceae</taxon>
        <taxon>Prorocentrum</taxon>
    </lineage>
</organism>
<sequence>MGAVLGRDTRPLDGAPAGDEAPDGGAWLQRAIALCPCAIALAQTPRDPRPLAAGSRRWLLATTRCWPALPAAGRPPPTATVDPPRAASTEAPAVQPRRGARVGKGRPPLAPKPAPRLVAPVRRAGTEPEPDMEELCVSSDSTSRTDEIQESLSGASSAEDGRSPGSSSTASAKEADAELAWRLI</sequence>
<comment type="caution">
    <text evidence="2">The sequence shown here is derived from an EMBL/GenBank/DDBJ whole genome shotgun (WGS) entry which is preliminary data.</text>
</comment>
<evidence type="ECO:0000313" key="2">
    <source>
        <dbReference type="EMBL" id="CAK0846094.1"/>
    </source>
</evidence>
<feature type="region of interest" description="Disordered" evidence="1">
    <location>
        <begin position="68"/>
        <end position="184"/>
    </location>
</feature>
<feature type="compositionally biased region" description="Low complexity" evidence="1">
    <location>
        <begin position="12"/>
        <end position="21"/>
    </location>
</feature>
<feature type="region of interest" description="Disordered" evidence="1">
    <location>
        <begin position="1"/>
        <end position="21"/>
    </location>
</feature>
<dbReference type="EMBL" id="CAUYUJ010014793">
    <property type="protein sequence ID" value="CAK0846094.1"/>
    <property type="molecule type" value="Genomic_DNA"/>
</dbReference>
<evidence type="ECO:0000313" key="3">
    <source>
        <dbReference type="Proteomes" id="UP001189429"/>
    </source>
</evidence>
<name>A0ABN9TJF6_9DINO</name>